<dbReference type="EMBL" id="CP157675">
    <property type="protein sequence ID" value="XBP69506.1"/>
    <property type="molecule type" value="Genomic_DNA"/>
</dbReference>
<dbReference type="Gene3D" id="3.10.450.530">
    <property type="entry name" value="Ribonuclease toxin, BrnT, of type II toxin-antitoxin system"/>
    <property type="match status" value="1"/>
</dbReference>
<dbReference type="Pfam" id="PF04365">
    <property type="entry name" value="BrnT_toxin"/>
    <property type="match status" value="1"/>
</dbReference>
<sequence length="127" mass="14186">MTVFSSTGPFQACVKYSSDFAYMQKVLRVKLNVNTINAMQFEYDPAKDSTNSAKHGASLALASQLDWGSALVWVDSRHGYGEARQSALGLIGQRLYFVAFVDRADVRRVISLRKANDREVMHYATNS</sequence>
<dbReference type="AlphaFoldDB" id="A0AAU7LPE8"/>
<dbReference type="InterPro" id="IPR038573">
    <property type="entry name" value="BrnT_sf"/>
</dbReference>
<evidence type="ECO:0000313" key="1">
    <source>
        <dbReference type="EMBL" id="XBP69506.1"/>
    </source>
</evidence>
<gene>
    <name evidence="1" type="ORF">ABLV49_16680</name>
</gene>
<proteinExistence type="predicted"/>
<accession>A0AAU7LPE8</accession>
<protein>
    <submittedName>
        <fullName evidence="1">BrnT family toxin</fullName>
    </submittedName>
</protein>
<dbReference type="RefSeq" id="WP_349278169.1">
    <property type="nucleotide sequence ID" value="NZ_CBCSCU010000061.1"/>
</dbReference>
<reference evidence="1" key="1">
    <citation type="submission" date="2024-05" db="EMBL/GenBank/DDBJ databases">
        <authorList>
            <person name="Bunk B."/>
            <person name="Swiderski J."/>
            <person name="Sproer C."/>
            <person name="Thiel V."/>
        </authorList>
    </citation>
    <scope>NUCLEOTIDE SEQUENCE</scope>
    <source>
        <strain evidence="1">DSM 17735</strain>
    </source>
</reference>
<organism evidence="1">
    <name type="scientific">Polaromonas hydrogenivorans</name>
    <dbReference type="NCBI Taxonomy" id="335476"/>
    <lineage>
        <taxon>Bacteria</taxon>
        <taxon>Pseudomonadati</taxon>
        <taxon>Pseudomonadota</taxon>
        <taxon>Betaproteobacteria</taxon>
        <taxon>Burkholderiales</taxon>
        <taxon>Comamonadaceae</taxon>
        <taxon>Polaromonas</taxon>
    </lineage>
</organism>
<dbReference type="InterPro" id="IPR007460">
    <property type="entry name" value="BrnT_toxin"/>
</dbReference>
<name>A0AAU7LPE8_9BURK</name>